<keyword evidence="16" id="KW-1185">Reference proteome</keyword>
<dbReference type="EC" id="3.4.19.12" evidence="3"/>
<evidence type="ECO:0000256" key="12">
    <source>
        <dbReference type="PROSITE-ProRule" id="PRU00331"/>
    </source>
</evidence>
<keyword evidence="7" id="KW-0788">Thiol protease</keyword>
<feature type="compositionally biased region" description="Acidic residues" evidence="13">
    <location>
        <begin position="372"/>
        <end position="386"/>
    </location>
</feature>
<organism evidence="15 16">
    <name type="scientific">Pterulicium gracile</name>
    <dbReference type="NCBI Taxonomy" id="1884261"/>
    <lineage>
        <taxon>Eukaryota</taxon>
        <taxon>Fungi</taxon>
        <taxon>Dikarya</taxon>
        <taxon>Basidiomycota</taxon>
        <taxon>Agaricomycotina</taxon>
        <taxon>Agaricomycetes</taxon>
        <taxon>Agaricomycetidae</taxon>
        <taxon>Agaricales</taxon>
        <taxon>Pleurotineae</taxon>
        <taxon>Pterulaceae</taxon>
        <taxon>Pterulicium</taxon>
    </lineage>
</organism>
<feature type="active site" description="Proton acceptor" evidence="11">
    <location>
        <position position="117"/>
    </location>
</feature>
<dbReference type="SMART" id="SM00726">
    <property type="entry name" value="UIM"/>
    <property type="match status" value="3"/>
</dbReference>
<feature type="region of interest" description="Disordered" evidence="13">
    <location>
        <begin position="268"/>
        <end position="293"/>
    </location>
</feature>
<evidence type="ECO:0000256" key="8">
    <source>
        <dbReference type="ARBA" id="ARBA00023015"/>
    </source>
</evidence>
<evidence type="ECO:0000313" key="16">
    <source>
        <dbReference type="Proteomes" id="UP000305067"/>
    </source>
</evidence>
<name>A0A5C3QT34_9AGAR</name>
<evidence type="ECO:0000256" key="4">
    <source>
        <dbReference type="ARBA" id="ARBA00022670"/>
    </source>
</evidence>
<dbReference type="EMBL" id="ML178818">
    <property type="protein sequence ID" value="TFL04508.1"/>
    <property type="molecule type" value="Genomic_DNA"/>
</dbReference>
<dbReference type="InterPro" id="IPR003903">
    <property type="entry name" value="UIM_dom"/>
</dbReference>
<gene>
    <name evidence="15" type="ORF">BDV98DRAFT_590301</name>
</gene>
<keyword evidence="5" id="KW-0833">Ubl conjugation pathway</keyword>
<dbReference type="SMART" id="SM01246">
    <property type="entry name" value="Josephin"/>
    <property type="match status" value="1"/>
</dbReference>
<dbReference type="InterPro" id="IPR006155">
    <property type="entry name" value="Josephin"/>
</dbReference>
<comment type="caution">
    <text evidence="12">Lacks conserved residue(s) required for the propagation of feature annotation.</text>
</comment>
<sequence>MAGLEPLQRVLYHEKQASGSMLCAQHALNALLQGNYFSAPDLSAIAANLDQLEDAHMEDRPSASANMDDTGFFSVQVMEEALNVWGLRIPRWRSEEMKPYHGHPQTQLAFILNYEQHWYTLRRFGDINSDARLDEGQGHWFNLNSSLDRPEWISKLYLGMVLQQAESDGYSVFVVTPTDPSHPLALPQTDADAIATTLPEPTSSAAASRLPGTAPSTGAPMEAIEGFEDEDMELQRALQASLAGGSIDDLFIPAPINTYAQATTSASRPLSPLHIPGEMPLDESSSPIHDDLDPVAASRERNRRMLERMKAEQQWAHQSLPREEDDAASRRRRQREEEEDEQLRLAIAESEAMAAASGSSSVSASKPKPSNGDDDEDSDADTDIEIEPPSRPAEPNERRVVPLPTTSFSHLERVYDDDDAELQAALKASMEHMPEGYVAPEFSNPISPPRSRPIPESELPLPPRFAAAAAAAQAKSQASTPANEEAAEEDVASPSSPPPAPVSMDEIRRMRLARFGGS</sequence>
<dbReference type="Proteomes" id="UP000305067">
    <property type="component" value="Unassembled WGS sequence"/>
</dbReference>
<dbReference type="PRINTS" id="PR01233">
    <property type="entry name" value="JOSEPHIN"/>
</dbReference>
<proteinExistence type="predicted"/>
<dbReference type="GO" id="GO:0016579">
    <property type="term" value="P:protein deubiquitination"/>
    <property type="evidence" value="ECO:0007669"/>
    <property type="project" value="InterPro"/>
</dbReference>
<dbReference type="PANTHER" id="PTHR14159:SF0">
    <property type="entry name" value="ATAXIN-3-RELATED"/>
    <property type="match status" value="1"/>
</dbReference>
<dbReference type="PROSITE" id="PS50957">
    <property type="entry name" value="JOSEPHIN"/>
    <property type="match status" value="1"/>
</dbReference>
<reference evidence="15 16" key="1">
    <citation type="journal article" date="2019" name="Nat. Ecol. Evol.">
        <title>Megaphylogeny resolves global patterns of mushroom evolution.</title>
        <authorList>
            <person name="Varga T."/>
            <person name="Krizsan K."/>
            <person name="Foldi C."/>
            <person name="Dima B."/>
            <person name="Sanchez-Garcia M."/>
            <person name="Sanchez-Ramirez S."/>
            <person name="Szollosi G.J."/>
            <person name="Szarkandi J.G."/>
            <person name="Papp V."/>
            <person name="Albert L."/>
            <person name="Andreopoulos W."/>
            <person name="Angelini C."/>
            <person name="Antonin V."/>
            <person name="Barry K.W."/>
            <person name="Bougher N.L."/>
            <person name="Buchanan P."/>
            <person name="Buyck B."/>
            <person name="Bense V."/>
            <person name="Catcheside P."/>
            <person name="Chovatia M."/>
            <person name="Cooper J."/>
            <person name="Damon W."/>
            <person name="Desjardin D."/>
            <person name="Finy P."/>
            <person name="Geml J."/>
            <person name="Haridas S."/>
            <person name="Hughes K."/>
            <person name="Justo A."/>
            <person name="Karasinski D."/>
            <person name="Kautmanova I."/>
            <person name="Kiss B."/>
            <person name="Kocsube S."/>
            <person name="Kotiranta H."/>
            <person name="LaButti K.M."/>
            <person name="Lechner B.E."/>
            <person name="Liimatainen K."/>
            <person name="Lipzen A."/>
            <person name="Lukacs Z."/>
            <person name="Mihaltcheva S."/>
            <person name="Morgado L.N."/>
            <person name="Niskanen T."/>
            <person name="Noordeloos M.E."/>
            <person name="Ohm R.A."/>
            <person name="Ortiz-Santana B."/>
            <person name="Ovrebo C."/>
            <person name="Racz N."/>
            <person name="Riley R."/>
            <person name="Savchenko A."/>
            <person name="Shiryaev A."/>
            <person name="Soop K."/>
            <person name="Spirin V."/>
            <person name="Szebenyi C."/>
            <person name="Tomsovsky M."/>
            <person name="Tulloss R.E."/>
            <person name="Uehling J."/>
            <person name="Grigoriev I.V."/>
            <person name="Vagvolgyi C."/>
            <person name="Papp T."/>
            <person name="Martin F.M."/>
            <person name="Miettinen O."/>
            <person name="Hibbett D.S."/>
            <person name="Nagy L.G."/>
        </authorList>
    </citation>
    <scope>NUCLEOTIDE SEQUENCE [LARGE SCALE GENOMIC DNA]</scope>
    <source>
        <strain evidence="15 16">CBS 309.79</strain>
    </source>
</reference>
<dbReference type="GO" id="GO:0005634">
    <property type="term" value="C:nucleus"/>
    <property type="evidence" value="ECO:0007669"/>
    <property type="project" value="UniProtKB-SubCell"/>
</dbReference>
<dbReference type="Pfam" id="PF02099">
    <property type="entry name" value="Josephin"/>
    <property type="match status" value="1"/>
</dbReference>
<keyword evidence="4" id="KW-0645">Protease</keyword>
<keyword evidence="6" id="KW-0378">Hydrolase</keyword>
<evidence type="ECO:0000256" key="11">
    <source>
        <dbReference type="PIRSR" id="PIRSR633865-1"/>
    </source>
</evidence>
<keyword evidence="9" id="KW-0804">Transcription</keyword>
<feature type="domain" description="Josephin" evidence="14">
    <location>
        <begin position="8"/>
        <end position="190"/>
    </location>
</feature>
<evidence type="ECO:0000259" key="14">
    <source>
        <dbReference type="PROSITE" id="PS50957"/>
    </source>
</evidence>
<feature type="active site" description="Nucleophile" evidence="11">
    <location>
        <position position="23"/>
    </location>
</feature>
<evidence type="ECO:0000256" key="9">
    <source>
        <dbReference type="ARBA" id="ARBA00023163"/>
    </source>
</evidence>
<evidence type="ECO:0000256" key="13">
    <source>
        <dbReference type="SAM" id="MobiDB-lite"/>
    </source>
</evidence>
<keyword evidence="10" id="KW-0539">Nucleus</keyword>
<dbReference type="STRING" id="1884261.A0A5C3QT34"/>
<evidence type="ECO:0000256" key="7">
    <source>
        <dbReference type="ARBA" id="ARBA00022807"/>
    </source>
</evidence>
<evidence type="ECO:0000256" key="2">
    <source>
        <dbReference type="ARBA" id="ARBA00004123"/>
    </source>
</evidence>
<feature type="compositionally biased region" description="Low complexity" evidence="13">
    <location>
        <begin position="466"/>
        <end position="479"/>
    </location>
</feature>
<accession>A0A5C3QT34</accession>
<feature type="region of interest" description="Disordered" evidence="13">
    <location>
        <begin position="309"/>
        <end position="414"/>
    </location>
</feature>
<evidence type="ECO:0000256" key="6">
    <source>
        <dbReference type="ARBA" id="ARBA00022801"/>
    </source>
</evidence>
<evidence type="ECO:0000256" key="10">
    <source>
        <dbReference type="ARBA" id="ARBA00023242"/>
    </source>
</evidence>
<evidence type="ECO:0000313" key="15">
    <source>
        <dbReference type="EMBL" id="TFL04508.1"/>
    </source>
</evidence>
<comment type="subcellular location">
    <subcellularLocation>
        <location evidence="2">Nucleus</location>
    </subcellularLocation>
</comment>
<evidence type="ECO:0000256" key="5">
    <source>
        <dbReference type="ARBA" id="ARBA00022786"/>
    </source>
</evidence>
<feature type="region of interest" description="Disordered" evidence="13">
    <location>
        <begin position="438"/>
        <end position="518"/>
    </location>
</feature>
<protein>
    <recommendedName>
        <fullName evidence="3">ubiquitinyl hydrolase 1</fullName>
        <ecNumber evidence="3">3.4.19.12</ecNumber>
    </recommendedName>
</protein>
<dbReference type="GO" id="GO:0004843">
    <property type="term" value="F:cysteine-type deubiquitinase activity"/>
    <property type="evidence" value="ECO:0007669"/>
    <property type="project" value="UniProtKB-EC"/>
</dbReference>
<dbReference type="PANTHER" id="PTHR14159">
    <property type="entry name" value="ATAXIN-3-RELATED"/>
    <property type="match status" value="1"/>
</dbReference>
<dbReference type="GO" id="GO:0006508">
    <property type="term" value="P:proteolysis"/>
    <property type="evidence" value="ECO:0007669"/>
    <property type="project" value="UniProtKB-KW"/>
</dbReference>
<keyword evidence="8" id="KW-0805">Transcription regulation</keyword>
<dbReference type="InterPro" id="IPR033865">
    <property type="entry name" value="Ataxin-3"/>
</dbReference>
<evidence type="ECO:0000256" key="1">
    <source>
        <dbReference type="ARBA" id="ARBA00000707"/>
    </source>
</evidence>
<dbReference type="AlphaFoldDB" id="A0A5C3QT34"/>
<feature type="active site" evidence="11">
    <location>
        <position position="144"/>
    </location>
</feature>
<feature type="compositionally biased region" description="Low complexity" evidence="13">
    <location>
        <begin position="344"/>
        <end position="365"/>
    </location>
</feature>
<dbReference type="Gene3D" id="1.10.287.10">
    <property type="entry name" value="S15/NS1, RNA-binding"/>
    <property type="match status" value="1"/>
</dbReference>
<dbReference type="PROSITE" id="PS50330">
    <property type="entry name" value="UIM"/>
    <property type="match status" value="1"/>
</dbReference>
<comment type="catalytic activity">
    <reaction evidence="1">
        <text>Thiol-dependent hydrolysis of ester, thioester, amide, peptide and isopeptide bonds formed by the C-terminal Gly of ubiquitin (a 76-residue protein attached to proteins as an intracellular targeting signal).</text>
        <dbReference type="EC" id="3.4.19.12"/>
    </reaction>
</comment>
<dbReference type="OrthoDB" id="10063692at2759"/>
<evidence type="ECO:0000256" key="3">
    <source>
        <dbReference type="ARBA" id="ARBA00012759"/>
    </source>
</evidence>
<dbReference type="Gene3D" id="3.90.70.40">
    <property type="match status" value="1"/>
</dbReference>